<reference evidence="2 3" key="1">
    <citation type="submission" date="2006-02" db="EMBL/GenBank/DDBJ databases">
        <authorList>
            <person name="Pinhassi J."/>
            <person name="Pedros-Alio C."/>
            <person name="Ferriera S."/>
            <person name="Johnson J."/>
            <person name="Kravitz S."/>
            <person name="Halpern A."/>
            <person name="Remington K."/>
            <person name="Beeson K."/>
            <person name="Tran B."/>
            <person name="Rogers Y.-H."/>
            <person name="Friedman R."/>
            <person name="Venter J.C."/>
        </authorList>
    </citation>
    <scope>NUCLEOTIDE SEQUENCE [LARGE SCALE GENOMIC DNA]</scope>
    <source>
        <strain evidence="2 3">MED92</strain>
    </source>
</reference>
<dbReference type="EMBL" id="AAOW01000035">
    <property type="protein sequence ID" value="EAR59732.1"/>
    <property type="molecule type" value="Genomic_DNA"/>
</dbReference>
<dbReference type="Gene3D" id="2.30.30.220">
    <property type="entry name" value="SspB-like"/>
    <property type="match status" value="1"/>
</dbReference>
<evidence type="ECO:0000313" key="3">
    <source>
        <dbReference type="Proteomes" id="UP000002171"/>
    </source>
</evidence>
<dbReference type="NCBIfam" id="NF008769">
    <property type="entry name" value="PRK11798.2-5"/>
    <property type="match status" value="1"/>
</dbReference>
<dbReference type="Pfam" id="PF04386">
    <property type="entry name" value="SspB"/>
    <property type="match status" value="1"/>
</dbReference>
<dbReference type="RefSeq" id="WP_007020824.1">
    <property type="nucleotide sequence ID" value="NZ_CH724125.1"/>
</dbReference>
<dbReference type="AlphaFoldDB" id="A0A7U8C1E0"/>
<dbReference type="OrthoDB" id="9797358at2"/>
<dbReference type="SUPFAM" id="SSF101738">
    <property type="entry name" value="SspB-like"/>
    <property type="match status" value="1"/>
</dbReference>
<comment type="caution">
    <text evidence="2">The sequence shown here is derived from an EMBL/GenBank/DDBJ whole genome shotgun (WGS) entry which is preliminary data.</text>
</comment>
<dbReference type="PANTHER" id="PTHR37486:SF1">
    <property type="entry name" value="STRINGENT STARVATION PROTEIN B"/>
    <property type="match status" value="1"/>
</dbReference>
<proteinExistence type="predicted"/>
<protein>
    <submittedName>
        <fullName evidence="2">Stringent starvation protein B</fullName>
    </submittedName>
</protein>
<accession>A0A7U8C1E0</accession>
<evidence type="ECO:0000256" key="1">
    <source>
        <dbReference type="SAM" id="MobiDB-lite"/>
    </source>
</evidence>
<keyword evidence="3" id="KW-1185">Reference proteome</keyword>
<dbReference type="GO" id="GO:0005840">
    <property type="term" value="C:ribosome"/>
    <property type="evidence" value="ECO:0007669"/>
    <property type="project" value="TreeGrafter"/>
</dbReference>
<dbReference type="PIRSF" id="PIRSF005276">
    <property type="entry name" value="SspB"/>
    <property type="match status" value="1"/>
</dbReference>
<dbReference type="InterPro" id="IPR036760">
    <property type="entry name" value="SspB-like_sf"/>
</dbReference>
<dbReference type="InterPro" id="IPR007481">
    <property type="entry name" value="SspB"/>
</dbReference>
<dbReference type="GO" id="GO:0005829">
    <property type="term" value="C:cytosol"/>
    <property type="evidence" value="ECO:0007669"/>
    <property type="project" value="TreeGrafter"/>
</dbReference>
<dbReference type="Proteomes" id="UP000002171">
    <property type="component" value="Unassembled WGS sequence"/>
</dbReference>
<sequence length="141" mass="15724">MKPSRPYILKALYDWLLDNDLTPHLMVNAEEDNVTVPLQFVDEGQIVLNINPSAVRNFYMDDEAVSFNARFSGQPMDVYVPMCAVMAIYARENGQGMGFGGEPGAELYLQEEVAVEEVAESAEKVEPKGDKPKRPSLKVVK</sequence>
<feature type="region of interest" description="Disordered" evidence="1">
    <location>
        <begin position="120"/>
        <end position="141"/>
    </location>
</feature>
<feature type="compositionally biased region" description="Basic and acidic residues" evidence="1">
    <location>
        <begin position="121"/>
        <end position="133"/>
    </location>
</feature>
<gene>
    <name evidence="2" type="ORF">MED92_15895</name>
</gene>
<dbReference type="PANTHER" id="PTHR37486">
    <property type="entry name" value="STRINGENT STARVATION PROTEIN B"/>
    <property type="match status" value="1"/>
</dbReference>
<dbReference type="NCBIfam" id="NF008763">
    <property type="entry name" value="PRK11798.1-2"/>
    <property type="match status" value="1"/>
</dbReference>
<dbReference type="GO" id="GO:0045732">
    <property type="term" value="P:positive regulation of protein catabolic process"/>
    <property type="evidence" value="ECO:0007669"/>
    <property type="project" value="TreeGrafter"/>
</dbReference>
<evidence type="ECO:0000313" key="2">
    <source>
        <dbReference type="EMBL" id="EAR59732.1"/>
    </source>
</evidence>
<name>A0A7U8C1E0_NEPCE</name>
<organism evidence="2 3">
    <name type="scientific">Neptuniibacter caesariensis</name>
    <dbReference type="NCBI Taxonomy" id="207954"/>
    <lineage>
        <taxon>Bacteria</taxon>
        <taxon>Pseudomonadati</taxon>
        <taxon>Pseudomonadota</taxon>
        <taxon>Gammaproteobacteria</taxon>
        <taxon>Oceanospirillales</taxon>
        <taxon>Oceanospirillaceae</taxon>
        <taxon>Neptuniibacter</taxon>
    </lineage>
</organism>